<reference evidence="1 2" key="1">
    <citation type="submission" date="2017-06" db="EMBL/GenBank/DDBJ databases">
        <authorList>
            <person name="Kim H.J."/>
            <person name="Triplett B.A."/>
        </authorList>
    </citation>
    <scope>NUCLEOTIDE SEQUENCE [LARGE SCALE GENOMIC DNA]</scope>
</reference>
<accession>A0A2L0V0C6</accession>
<protein>
    <submittedName>
        <fullName evidence="1">Uncharacterized protein</fullName>
    </submittedName>
</protein>
<evidence type="ECO:0000313" key="1">
    <source>
        <dbReference type="EMBL" id="AUZ95233.1"/>
    </source>
</evidence>
<dbReference type="GeneID" id="40088477"/>
<organism evidence="1 2">
    <name type="scientific">Agrobacterium phage Atu_ph07</name>
    <dbReference type="NCBI Taxonomy" id="2024264"/>
    <lineage>
        <taxon>Viruses</taxon>
        <taxon>Duplodnaviria</taxon>
        <taxon>Heunggongvirae</taxon>
        <taxon>Uroviricota</taxon>
        <taxon>Caudoviricetes</taxon>
        <taxon>Polybotosvirus</taxon>
        <taxon>Polybotosvirus Atuph07</taxon>
    </lineage>
</organism>
<sequence>MTIFVLSDGRHSPRGNGYSKSSIRGQFDLNALEEAFGKKGFKVYAYSTHPSHKFIKSTFTVLPQPLAGHIIEFYDESSDLIFLYKWKKFVKGDTVLKAAYRNVDFIDKADTTNIKRIKDEISIIRSDINSFNYMLSPCMTTLKKIPENEDVNFQLSLHATYLKEQRSLKEKVLAQKLLEAGDYETEILVELNKEQLDITLMDT</sequence>
<dbReference type="Proteomes" id="UP000223025">
    <property type="component" value="Segment"/>
</dbReference>
<dbReference type="KEGG" id="vg:40088477"/>
<proteinExistence type="predicted"/>
<dbReference type="EMBL" id="MF403008">
    <property type="protein sequence ID" value="AUZ95233.1"/>
    <property type="molecule type" value="Genomic_DNA"/>
</dbReference>
<dbReference type="RefSeq" id="YP_009612139.1">
    <property type="nucleotide sequence ID" value="NC_042013.1"/>
</dbReference>
<evidence type="ECO:0000313" key="2">
    <source>
        <dbReference type="Proteomes" id="UP000223025"/>
    </source>
</evidence>
<keyword evidence="2" id="KW-1185">Reference proteome</keyword>
<name>A0A2L0V0C6_9CAUD</name>